<dbReference type="AlphaFoldDB" id="A0A0S4L8N4"/>
<sequence>MRALDDIRLSNDIMDTLNGMGTPKKSGYAKNALVQFLTVVSLFAGHSTVQAAFQLPEGEKITNPIVIGRGIPQKEAYEPFDPKIGRNFNLKNLWMRADMRVRPEYRTNVCFGGGIGAAGQCNAPGLVANNLPGKANDQFVQQMTRLGIGYDLSPDVNFYMEFIDSRTWGGNGTPVGANGAGNNGDPAIHTCGSTLVGSTPANVRPACTLGIRAGYMLIRNFAGVQGLGLKAGRQYLVFGDQSLFGHFDWANTGWSFDGVMLQYSTNIIDTHLGWFRTAETDLLQGATLGSGGPNIGGTGQARNAAGDADFIIFYNQIKAVPGFLIEPFYIYYKNNLGGGDVSFQGLGTPKHGNQTRHVIGNRIAMKKGYFDFSSEVVYQFGQMGDTAGSASSLCGDPGGEGKCLHINAWATRNWIGYTAFNLPGKPRIAFNFDYASGDGRANCTLSNGAYGACKTANTFENFFPTNHIHMGYMDVMGWKNMMSFSGNFQARLSPDDHIEIWYTNLHLANAKDNWYRASQGVYVFSQPGNTKTHIGDEVDVALTHFFMQGMVAFQAGYGHLFPGSYISQNLGRRAVGQDWAYAQLWINF</sequence>
<dbReference type="InterPro" id="IPR025388">
    <property type="entry name" value="Alginate_export_dom"/>
</dbReference>
<reference evidence="2 3" key="1">
    <citation type="submission" date="2015-10" db="EMBL/GenBank/DDBJ databases">
        <authorList>
            <person name="Gilbert D.G."/>
        </authorList>
    </citation>
    <scope>NUCLEOTIDE SEQUENCE [LARGE SCALE GENOMIC DNA]</scope>
    <source>
        <strain evidence="2">COMA1</strain>
    </source>
</reference>
<dbReference type="Gene3D" id="2.40.160.100">
    <property type="match status" value="1"/>
</dbReference>
<evidence type="ECO:0000259" key="1">
    <source>
        <dbReference type="Pfam" id="PF13372"/>
    </source>
</evidence>
<dbReference type="Pfam" id="PF13372">
    <property type="entry name" value="Alginate_exp"/>
    <property type="match status" value="1"/>
</dbReference>
<dbReference type="STRING" id="1742972.COMA1_11012"/>
<dbReference type="Proteomes" id="UP000199032">
    <property type="component" value="Unassembled WGS sequence"/>
</dbReference>
<proteinExistence type="predicted"/>
<protein>
    <recommendedName>
        <fullName evidence="1">Alginate export domain-containing protein</fullName>
    </recommendedName>
</protein>
<name>A0A0S4L8N4_9BACT</name>
<organism evidence="2 3">
    <name type="scientific">Candidatus Nitrospira nitrosa</name>
    <dbReference type="NCBI Taxonomy" id="1742972"/>
    <lineage>
        <taxon>Bacteria</taxon>
        <taxon>Pseudomonadati</taxon>
        <taxon>Nitrospirota</taxon>
        <taxon>Nitrospiria</taxon>
        <taxon>Nitrospirales</taxon>
        <taxon>Nitrospiraceae</taxon>
        <taxon>Nitrospira</taxon>
    </lineage>
</organism>
<keyword evidence="3" id="KW-1185">Reference proteome</keyword>
<feature type="domain" description="Alginate export" evidence="1">
    <location>
        <begin position="225"/>
        <end position="571"/>
    </location>
</feature>
<evidence type="ECO:0000313" key="2">
    <source>
        <dbReference type="EMBL" id="CUS33182.1"/>
    </source>
</evidence>
<dbReference type="InterPro" id="IPR053728">
    <property type="entry name" value="Alginate_Permeability_Chnl"/>
</dbReference>
<evidence type="ECO:0000313" key="3">
    <source>
        <dbReference type="Proteomes" id="UP000199032"/>
    </source>
</evidence>
<gene>
    <name evidence="2" type="ORF">COMA1_11012</name>
</gene>
<accession>A0A0S4L8N4</accession>
<dbReference type="EMBL" id="CZQA01000001">
    <property type="protein sequence ID" value="CUS33182.1"/>
    <property type="molecule type" value="Genomic_DNA"/>
</dbReference>